<dbReference type="EMBL" id="JBHSTI010000002">
    <property type="protein sequence ID" value="MFC6236467.1"/>
    <property type="molecule type" value="Genomic_DNA"/>
</dbReference>
<feature type="compositionally biased region" description="Pro residues" evidence="1">
    <location>
        <begin position="54"/>
        <end position="66"/>
    </location>
</feature>
<dbReference type="NCBIfam" id="NF045728">
    <property type="entry name" value="glycosyl_F510_1955"/>
    <property type="match status" value="1"/>
</dbReference>
<sequence>MSERRTHHLRRVLDRSTPAAAATAGALLLTACGATAAPAPPTAAASASASPASSAPPSPAGTPPATVPVDVDGIGWGHVHNLAYDGDTLVLGTHGGLFLQQQGRAPELRSETGFDVMGLAYDGRRWLASGHPAPDDDLPADLGLRASADGRTWTTVSLLGEVDFHRLTASGATVLGVSAHDGALLRSQDKGASWTRLDNPGVFDVALDPSSPGRALATTENGPLLSTDAGTSWSPIAEAPLLAFVAFSAGTAYGVSPDGAAHVSSDGGATWIRTGGIGARPEAFAAADGRVAVLGGGKVHESVDGGATFAPRLTGLDDH</sequence>
<evidence type="ECO:0000313" key="3">
    <source>
        <dbReference type="EMBL" id="MFC6236467.1"/>
    </source>
</evidence>
<organism evidence="3 4">
    <name type="scientific">Longivirga aurantiaca</name>
    <dbReference type="NCBI Taxonomy" id="1837743"/>
    <lineage>
        <taxon>Bacteria</taxon>
        <taxon>Bacillati</taxon>
        <taxon>Actinomycetota</taxon>
        <taxon>Actinomycetes</taxon>
        <taxon>Sporichthyales</taxon>
        <taxon>Sporichthyaceae</taxon>
        <taxon>Longivirga</taxon>
    </lineage>
</organism>
<accession>A0ABW1SXZ2</accession>
<reference evidence="4" key="1">
    <citation type="journal article" date="2019" name="Int. J. Syst. Evol. Microbiol.">
        <title>The Global Catalogue of Microorganisms (GCM) 10K type strain sequencing project: providing services to taxonomists for standard genome sequencing and annotation.</title>
        <authorList>
            <consortium name="The Broad Institute Genomics Platform"/>
            <consortium name="The Broad Institute Genome Sequencing Center for Infectious Disease"/>
            <person name="Wu L."/>
            <person name="Ma J."/>
        </authorList>
    </citation>
    <scope>NUCLEOTIDE SEQUENCE [LARGE SCALE GENOMIC DNA]</scope>
    <source>
        <strain evidence="4">CGMCC 4.7317</strain>
    </source>
</reference>
<feature type="compositionally biased region" description="Low complexity" evidence="1">
    <location>
        <begin position="39"/>
        <end position="53"/>
    </location>
</feature>
<keyword evidence="2" id="KW-0732">Signal</keyword>
<dbReference type="Gene3D" id="2.130.10.10">
    <property type="entry name" value="YVTN repeat-like/Quinoprotein amine dehydrogenase"/>
    <property type="match status" value="2"/>
</dbReference>
<dbReference type="InterPro" id="IPR015943">
    <property type="entry name" value="WD40/YVTN_repeat-like_dom_sf"/>
</dbReference>
<evidence type="ECO:0000313" key="4">
    <source>
        <dbReference type="Proteomes" id="UP001596138"/>
    </source>
</evidence>
<dbReference type="CDD" id="cd15482">
    <property type="entry name" value="Sialidase_non-viral"/>
    <property type="match status" value="1"/>
</dbReference>
<dbReference type="InterPro" id="IPR054817">
    <property type="entry name" value="Glycosyl_F510_1955-like"/>
</dbReference>
<protein>
    <submittedName>
        <fullName evidence="3">F510_1955 family glycosylhydrolase</fullName>
    </submittedName>
</protein>
<feature type="chain" id="PRO_5047147124" evidence="2">
    <location>
        <begin position="37"/>
        <end position="319"/>
    </location>
</feature>
<dbReference type="PROSITE" id="PS51257">
    <property type="entry name" value="PROKAR_LIPOPROTEIN"/>
    <property type="match status" value="1"/>
</dbReference>
<keyword evidence="4" id="KW-1185">Reference proteome</keyword>
<evidence type="ECO:0000256" key="1">
    <source>
        <dbReference type="SAM" id="MobiDB-lite"/>
    </source>
</evidence>
<evidence type="ECO:0000256" key="2">
    <source>
        <dbReference type="SAM" id="SignalP"/>
    </source>
</evidence>
<proteinExistence type="predicted"/>
<feature type="region of interest" description="Disordered" evidence="1">
    <location>
        <begin position="39"/>
        <end position="66"/>
    </location>
</feature>
<name>A0ABW1SXZ2_9ACTN</name>
<dbReference type="RefSeq" id="WP_386763512.1">
    <property type="nucleotide sequence ID" value="NZ_JBHSTI010000002.1"/>
</dbReference>
<gene>
    <name evidence="3" type="ORF">ACFQGU_01155</name>
</gene>
<comment type="caution">
    <text evidence="3">The sequence shown here is derived from an EMBL/GenBank/DDBJ whole genome shotgun (WGS) entry which is preliminary data.</text>
</comment>
<feature type="signal peptide" evidence="2">
    <location>
        <begin position="1"/>
        <end position="36"/>
    </location>
</feature>
<dbReference type="Proteomes" id="UP001596138">
    <property type="component" value="Unassembled WGS sequence"/>
</dbReference>
<dbReference type="SUPFAM" id="SSF110296">
    <property type="entry name" value="Oligoxyloglucan reducing end-specific cellobiohydrolase"/>
    <property type="match status" value="1"/>
</dbReference>